<protein>
    <submittedName>
        <fullName evidence="3">Short chain dehydrogenase</fullName>
    </submittedName>
</protein>
<reference evidence="4" key="1">
    <citation type="journal article" date="2022" name="Int. J. Syst. Evol. Microbiol.">
        <title>Anaeromyxobacter oryzae sp. nov., Anaeromyxobacter diazotrophicus sp. nov. and Anaeromyxobacter paludicola sp. nov., isolated from paddy soils.</title>
        <authorList>
            <person name="Itoh H."/>
            <person name="Xu Z."/>
            <person name="Mise K."/>
            <person name="Masuda Y."/>
            <person name="Ushijima N."/>
            <person name="Hayakawa C."/>
            <person name="Shiratori Y."/>
            <person name="Senoo K."/>
        </authorList>
    </citation>
    <scope>NUCLEOTIDE SEQUENCE [LARGE SCALE GENOMIC DNA]</scope>
    <source>
        <strain evidence="4">Red232</strain>
    </source>
</reference>
<dbReference type="Pfam" id="PF13561">
    <property type="entry name" value="adh_short_C2"/>
    <property type="match status" value="1"/>
</dbReference>
<proteinExistence type="inferred from homology"/>
<evidence type="ECO:0000256" key="1">
    <source>
        <dbReference type="ARBA" id="ARBA00006484"/>
    </source>
</evidence>
<dbReference type="Gene3D" id="3.40.50.720">
    <property type="entry name" value="NAD(P)-binding Rossmann-like Domain"/>
    <property type="match status" value="1"/>
</dbReference>
<dbReference type="PRINTS" id="PR00080">
    <property type="entry name" value="SDRFAMILY"/>
</dbReference>
<dbReference type="Proteomes" id="UP001162891">
    <property type="component" value="Chromosome"/>
</dbReference>
<organism evidence="3 4">
    <name type="scientific">Anaeromyxobacter oryzae</name>
    <dbReference type="NCBI Taxonomy" id="2918170"/>
    <lineage>
        <taxon>Bacteria</taxon>
        <taxon>Pseudomonadati</taxon>
        <taxon>Myxococcota</taxon>
        <taxon>Myxococcia</taxon>
        <taxon>Myxococcales</taxon>
        <taxon>Cystobacterineae</taxon>
        <taxon>Anaeromyxobacteraceae</taxon>
        <taxon>Anaeromyxobacter</taxon>
    </lineage>
</organism>
<dbReference type="PRINTS" id="PR00081">
    <property type="entry name" value="GDHRDH"/>
</dbReference>
<dbReference type="InterPro" id="IPR002347">
    <property type="entry name" value="SDR_fam"/>
</dbReference>
<evidence type="ECO:0000256" key="2">
    <source>
        <dbReference type="ARBA" id="ARBA00023002"/>
    </source>
</evidence>
<evidence type="ECO:0000313" key="4">
    <source>
        <dbReference type="Proteomes" id="UP001162891"/>
    </source>
</evidence>
<dbReference type="EMBL" id="AP025591">
    <property type="protein sequence ID" value="BDG05085.1"/>
    <property type="molecule type" value="Genomic_DNA"/>
</dbReference>
<dbReference type="SUPFAM" id="SSF51735">
    <property type="entry name" value="NAD(P)-binding Rossmann-fold domains"/>
    <property type="match status" value="1"/>
</dbReference>
<gene>
    <name evidence="3" type="ORF">AMOR_40810</name>
</gene>
<evidence type="ECO:0000313" key="3">
    <source>
        <dbReference type="EMBL" id="BDG05085.1"/>
    </source>
</evidence>
<accession>A0ABM7X005</accession>
<dbReference type="PANTHER" id="PTHR43639:SF1">
    <property type="entry name" value="SHORT-CHAIN DEHYDROGENASE_REDUCTASE FAMILY PROTEIN"/>
    <property type="match status" value="1"/>
</dbReference>
<keyword evidence="2" id="KW-0560">Oxidoreductase</keyword>
<comment type="similarity">
    <text evidence="1">Belongs to the short-chain dehydrogenases/reductases (SDR) family.</text>
</comment>
<sequence length="249" mass="26366">MGAIFAGTTALVTGGAKRIGRSVSLALASAGANVVIHHHRSEAAAQALAAELGRLGVQTAVLQADLEQPSEAELLVARARDLVGPIDILVNNASVFERDTLETAAFDRFVRSVKINAWSPFILTRAFARLFGQGRVVNLLDTRIAGLDLAHAGYILSKQLLLALTRMAAVAFAPGLTVNAVAPGLILPPPGEDEAYLERLAHDLPLKRHGAPEDVALAVLFLLQSRFITGQVIFVDGGRHLLEPSARPA</sequence>
<keyword evidence="4" id="KW-1185">Reference proteome</keyword>
<name>A0ABM7X005_9BACT</name>
<dbReference type="PANTHER" id="PTHR43639">
    <property type="entry name" value="OXIDOREDUCTASE, SHORT-CHAIN DEHYDROGENASE/REDUCTASE FAMILY (AFU_ORTHOLOGUE AFUA_5G02870)"/>
    <property type="match status" value="1"/>
</dbReference>
<dbReference type="InterPro" id="IPR036291">
    <property type="entry name" value="NAD(P)-bd_dom_sf"/>
</dbReference>